<comment type="caution">
    <text evidence="2">The sequence shown here is derived from an EMBL/GenBank/DDBJ whole genome shotgun (WGS) entry which is preliminary data.</text>
</comment>
<evidence type="ECO:0000313" key="2">
    <source>
        <dbReference type="EMBL" id="RAW31016.1"/>
    </source>
</evidence>
<dbReference type="AlphaFoldDB" id="A0A329S539"/>
<sequence>MLIVLVCACVACPACFIHQSEGGGQGQIEDVNV</sequence>
<evidence type="ECO:0000313" key="3">
    <source>
        <dbReference type="Proteomes" id="UP000251314"/>
    </source>
</evidence>
<proteinExistence type="predicted"/>
<evidence type="ECO:0000256" key="1">
    <source>
        <dbReference type="SAM" id="SignalP"/>
    </source>
</evidence>
<dbReference type="Proteomes" id="UP000251314">
    <property type="component" value="Unassembled WGS sequence"/>
</dbReference>
<feature type="chain" id="PRO_5016334473" evidence="1">
    <location>
        <begin position="23"/>
        <end position="33"/>
    </location>
</feature>
<dbReference type="VEuPathDB" id="FungiDB:PC110_g12638"/>
<dbReference type="EMBL" id="MJFZ01000342">
    <property type="protein sequence ID" value="RAW31016.1"/>
    <property type="molecule type" value="Genomic_DNA"/>
</dbReference>
<accession>A0A329S539</accession>
<keyword evidence="1" id="KW-0732">Signal</keyword>
<name>A0A329S539_9STRA</name>
<keyword evidence="3" id="KW-1185">Reference proteome</keyword>
<protein>
    <submittedName>
        <fullName evidence="2">Uncharacterized protein</fullName>
    </submittedName>
</protein>
<gene>
    <name evidence="2" type="ORF">PC110_g12638</name>
</gene>
<feature type="signal peptide" evidence="1">
    <location>
        <begin position="1"/>
        <end position="22"/>
    </location>
</feature>
<reference evidence="2 3" key="1">
    <citation type="submission" date="2018-01" db="EMBL/GenBank/DDBJ databases">
        <title>Draft genome of the strawberry crown rot pathogen Phytophthora cactorum.</title>
        <authorList>
            <person name="Armitage A.D."/>
            <person name="Lysoe E."/>
            <person name="Nellist C.F."/>
            <person name="Harrison R.J."/>
            <person name="Brurberg M.B."/>
        </authorList>
    </citation>
    <scope>NUCLEOTIDE SEQUENCE [LARGE SCALE GENOMIC DNA]</scope>
    <source>
        <strain evidence="2 3">10300</strain>
    </source>
</reference>
<organism evidence="2 3">
    <name type="scientific">Phytophthora cactorum</name>
    <dbReference type="NCBI Taxonomy" id="29920"/>
    <lineage>
        <taxon>Eukaryota</taxon>
        <taxon>Sar</taxon>
        <taxon>Stramenopiles</taxon>
        <taxon>Oomycota</taxon>
        <taxon>Peronosporomycetes</taxon>
        <taxon>Peronosporales</taxon>
        <taxon>Peronosporaceae</taxon>
        <taxon>Phytophthora</taxon>
    </lineage>
</organism>